<dbReference type="InParanoid" id="A0A0C3JBT9"/>
<keyword evidence="2" id="KW-1185">Reference proteome</keyword>
<dbReference type="AlphaFoldDB" id="A0A0C3JBT9"/>
<dbReference type="HOGENOM" id="CLU_2644780_0_0_1"/>
<dbReference type="Proteomes" id="UP000054217">
    <property type="component" value="Unassembled WGS sequence"/>
</dbReference>
<feature type="non-terminal residue" evidence="1">
    <location>
        <position position="1"/>
    </location>
</feature>
<organism evidence="1 2">
    <name type="scientific">Pisolithus tinctorius Marx 270</name>
    <dbReference type="NCBI Taxonomy" id="870435"/>
    <lineage>
        <taxon>Eukaryota</taxon>
        <taxon>Fungi</taxon>
        <taxon>Dikarya</taxon>
        <taxon>Basidiomycota</taxon>
        <taxon>Agaricomycotina</taxon>
        <taxon>Agaricomycetes</taxon>
        <taxon>Agaricomycetidae</taxon>
        <taxon>Boletales</taxon>
        <taxon>Sclerodermatineae</taxon>
        <taxon>Pisolithaceae</taxon>
        <taxon>Pisolithus</taxon>
    </lineage>
</organism>
<gene>
    <name evidence="1" type="ORF">M404DRAFT_942870</name>
</gene>
<reference evidence="1 2" key="1">
    <citation type="submission" date="2014-04" db="EMBL/GenBank/DDBJ databases">
        <authorList>
            <consortium name="DOE Joint Genome Institute"/>
            <person name="Kuo A."/>
            <person name="Kohler A."/>
            <person name="Costa M.D."/>
            <person name="Nagy L.G."/>
            <person name="Floudas D."/>
            <person name="Copeland A."/>
            <person name="Barry K.W."/>
            <person name="Cichocki N."/>
            <person name="Veneault-Fourrey C."/>
            <person name="LaButti K."/>
            <person name="Lindquist E.A."/>
            <person name="Lipzen A."/>
            <person name="Lundell T."/>
            <person name="Morin E."/>
            <person name="Murat C."/>
            <person name="Sun H."/>
            <person name="Tunlid A."/>
            <person name="Henrissat B."/>
            <person name="Grigoriev I.V."/>
            <person name="Hibbett D.S."/>
            <person name="Martin F."/>
            <person name="Nordberg H.P."/>
            <person name="Cantor M.N."/>
            <person name="Hua S.X."/>
        </authorList>
    </citation>
    <scope>NUCLEOTIDE SEQUENCE [LARGE SCALE GENOMIC DNA]</scope>
    <source>
        <strain evidence="1 2">Marx 270</strain>
    </source>
</reference>
<sequence>HSYTFFGHQRISSFVSQLCTPQLCTSVPRIHGVTDVVVLLVTILVQLHMLRQSVCGELSMDCRWMYCPSRLFQEHLL</sequence>
<evidence type="ECO:0000313" key="1">
    <source>
        <dbReference type="EMBL" id="KIO06558.1"/>
    </source>
</evidence>
<protein>
    <submittedName>
        <fullName evidence="1">Uncharacterized protein</fullName>
    </submittedName>
</protein>
<accession>A0A0C3JBT9</accession>
<name>A0A0C3JBT9_PISTI</name>
<evidence type="ECO:0000313" key="2">
    <source>
        <dbReference type="Proteomes" id="UP000054217"/>
    </source>
</evidence>
<reference evidence="2" key="2">
    <citation type="submission" date="2015-01" db="EMBL/GenBank/DDBJ databases">
        <title>Evolutionary Origins and Diversification of the Mycorrhizal Mutualists.</title>
        <authorList>
            <consortium name="DOE Joint Genome Institute"/>
            <consortium name="Mycorrhizal Genomics Consortium"/>
            <person name="Kohler A."/>
            <person name="Kuo A."/>
            <person name="Nagy L.G."/>
            <person name="Floudas D."/>
            <person name="Copeland A."/>
            <person name="Barry K.W."/>
            <person name="Cichocki N."/>
            <person name="Veneault-Fourrey C."/>
            <person name="LaButti K."/>
            <person name="Lindquist E.A."/>
            <person name="Lipzen A."/>
            <person name="Lundell T."/>
            <person name="Morin E."/>
            <person name="Murat C."/>
            <person name="Riley R."/>
            <person name="Ohm R."/>
            <person name="Sun H."/>
            <person name="Tunlid A."/>
            <person name="Henrissat B."/>
            <person name="Grigoriev I.V."/>
            <person name="Hibbett D.S."/>
            <person name="Martin F."/>
        </authorList>
    </citation>
    <scope>NUCLEOTIDE SEQUENCE [LARGE SCALE GENOMIC DNA]</scope>
    <source>
        <strain evidence="2">Marx 270</strain>
    </source>
</reference>
<dbReference type="EMBL" id="KN831962">
    <property type="protein sequence ID" value="KIO06558.1"/>
    <property type="molecule type" value="Genomic_DNA"/>
</dbReference>
<proteinExistence type="predicted"/>